<feature type="chain" id="PRO_5016897036" description="AMIN-like domain-containing protein" evidence="1">
    <location>
        <begin position="25"/>
        <end position="161"/>
    </location>
</feature>
<keyword evidence="4" id="KW-1185">Reference proteome</keyword>
<dbReference type="InterPro" id="IPR056303">
    <property type="entry name" value="AMIN-like"/>
</dbReference>
<keyword evidence="1" id="KW-0732">Signal</keyword>
<feature type="signal peptide" evidence="1">
    <location>
        <begin position="1"/>
        <end position="24"/>
    </location>
</feature>
<dbReference type="EMBL" id="CP031264">
    <property type="protein sequence ID" value="AXI76944.1"/>
    <property type="molecule type" value="Genomic_DNA"/>
</dbReference>
<dbReference type="OrthoDB" id="3393679at2"/>
<feature type="domain" description="AMIN-like" evidence="2">
    <location>
        <begin position="37"/>
        <end position="160"/>
    </location>
</feature>
<dbReference type="Proteomes" id="UP000249340">
    <property type="component" value="Chromosome"/>
</dbReference>
<gene>
    <name evidence="3" type="ORF">C7M71_005225</name>
</gene>
<proteinExistence type="predicted"/>
<dbReference type="Pfam" id="PF24837">
    <property type="entry name" value="AMIN-like"/>
    <property type="match status" value="1"/>
</dbReference>
<accession>A0A345ST89</accession>
<dbReference type="AlphaFoldDB" id="A0A345ST89"/>
<organism evidence="3 4">
    <name type="scientific">Peterkaempfera bronchialis</name>
    <dbReference type="NCBI Taxonomy" id="2126346"/>
    <lineage>
        <taxon>Bacteria</taxon>
        <taxon>Bacillati</taxon>
        <taxon>Actinomycetota</taxon>
        <taxon>Actinomycetes</taxon>
        <taxon>Kitasatosporales</taxon>
        <taxon>Streptomycetaceae</taxon>
        <taxon>Peterkaempfera</taxon>
    </lineage>
</organism>
<evidence type="ECO:0000313" key="3">
    <source>
        <dbReference type="EMBL" id="AXI76944.1"/>
    </source>
</evidence>
<sequence>MFTPTRATALAAAGTLLAAGGALAATPAAASSPTGAQVVNARIAGHPTYDRIVIDVKGALPKATVQRVDRLRYDGSGKAVPLAGKSFLRITLTPAVAHNAAGTAVYRGPRLTTLRLTRVKGLALTGDFEGYVSFGVALDKKTGWTVTRLGSPSRLVVDIKR</sequence>
<dbReference type="KEGG" id="stri:C7M71_005225"/>
<protein>
    <recommendedName>
        <fullName evidence="2">AMIN-like domain-containing protein</fullName>
    </recommendedName>
</protein>
<evidence type="ECO:0000256" key="1">
    <source>
        <dbReference type="SAM" id="SignalP"/>
    </source>
</evidence>
<evidence type="ECO:0000313" key="4">
    <source>
        <dbReference type="Proteomes" id="UP000249340"/>
    </source>
</evidence>
<name>A0A345ST89_9ACTN</name>
<reference evidence="4" key="1">
    <citation type="submission" date="2018-07" db="EMBL/GenBank/DDBJ databases">
        <title>Streptacidiphilus bronchialis DSM 106435 chromosome.</title>
        <authorList>
            <person name="Batra D."/>
            <person name="Gulvik C.A."/>
        </authorList>
    </citation>
    <scope>NUCLEOTIDE SEQUENCE [LARGE SCALE GENOMIC DNA]</scope>
    <source>
        <strain evidence="4">DSM 106435</strain>
    </source>
</reference>
<evidence type="ECO:0000259" key="2">
    <source>
        <dbReference type="Pfam" id="PF24837"/>
    </source>
</evidence>
<dbReference type="RefSeq" id="WP_111489325.1">
    <property type="nucleotide sequence ID" value="NZ_CP031264.1"/>
</dbReference>